<dbReference type="PATRIC" id="fig|512565.3.peg.2568"/>
<dbReference type="OrthoDB" id="3298773at2"/>
<dbReference type="KEGG" id="ams:AMIS_25680"/>
<dbReference type="HOGENOM" id="CLU_2366562_0_0_11"/>
<evidence type="ECO:0000313" key="3">
    <source>
        <dbReference type="Proteomes" id="UP000007882"/>
    </source>
</evidence>
<evidence type="ECO:0000313" key="2">
    <source>
        <dbReference type="EMBL" id="BAL87788.1"/>
    </source>
</evidence>
<keyword evidence="1" id="KW-1133">Transmembrane helix</keyword>
<keyword evidence="1" id="KW-0812">Transmembrane</keyword>
<accession>I0H451</accession>
<dbReference type="EMBL" id="AP012319">
    <property type="protein sequence ID" value="BAL87788.1"/>
    <property type="molecule type" value="Genomic_DNA"/>
</dbReference>
<dbReference type="Proteomes" id="UP000007882">
    <property type="component" value="Chromosome"/>
</dbReference>
<evidence type="ECO:0000256" key="1">
    <source>
        <dbReference type="SAM" id="Phobius"/>
    </source>
</evidence>
<keyword evidence="3" id="KW-1185">Reference proteome</keyword>
<feature type="transmembrane region" description="Helical" evidence="1">
    <location>
        <begin position="73"/>
        <end position="94"/>
    </location>
</feature>
<proteinExistence type="predicted"/>
<gene>
    <name evidence="2" type="ordered locus">AMIS_25680</name>
</gene>
<protein>
    <submittedName>
        <fullName evidence="2">Uncharacterized protein</fullName>
    </submittedName>
</protein>
<feature type="transmembrane region" description="Helical" evidence="1">
    <location>
        <begin position="37"/>
        <end position="61"/>
    </location>
</feature>
<dbReference type="RefSeq" id="WP_014442683.1">
    <property type="nucleotide sequence ID" value="NC_017093.1"/>
</dbReference>
<keyword evidence="1" id="KW-0472">Membrane</keyword>
<sequence>MVDATRELRWYSGLALILFGLGPAFGLWLVAADGEKAIEWLPVLLAAPINLASSVFVVLSMRTKAPSKSSRRLALAAGLVLLGDTLLFGLRALVT</sequence>
<name>I0H451_ACTM4</name>
<feature type="transmembrane region" description="Helical" evidence="1">
    <location>
        <begin position="12"/>
        <end position="31"/>
    </location>
</feature>
<dbReference type="AlphaFoldDB" id="I0H451"/>
<reference evidence="2 3" key="1">
    <citation type="submission" date="2012-02" db="EMBL/GenBank/DDBJ databases">
        <title>Complete genome sequence of Actinoplanes missouriensis 431 (= NBRC 102363).</title>
        <authorList>
            <person name="Ohnishi Y."/>
            <person name="Ishikawa J."/>
            <person name="Sekine M."/>
            <person name="Hosoyama A."/>
            <person name="Harada T."/>
            <person name="Narita H."/>
            <person name="Hata T."/>
            <person name="Konno Y."/>
            <person name="Tutikane K."/>
            <person name="Fujita N."/>
            <person name="Horinouchi S."/>
            <person name="Hayakawa M."/>
        </authorList>
    </citation>
    <scope>NUCLEOTIDE SEQUENCE [LARGE SCALE GENOMIC DNA]</scope>
    <source>
        <strain evidence="3">ATCC 14538 / DSM 43046 / CBS 188.64 / JCM 3121 / NBRC 102363 / NCIMB 12654 / NRRL B-3342 / UNCC 431</strain>
    </source>
</reference>
<organism evidence="2 3">
    <name type="scientific">Actinoplanes missouriensis (strain ATCC 14538 / DSM 43046 / CBS 188.64 / JCM 3121 / NBRC 102363 / NCIMB 12654 / NRRL B-3342 / UNCC 431)</name>
    <dbReference type="NCBI Taxonomy" id="512565"/>
    <lineage>
        <taxon>Bacteria</taxon>
        <taxon>Bacillati</taxon>
        <taxon>Actinomycetota</taxon>
        <taxon>Actinomycetes</taxon>
        <taxon>Micromonosporales</taxon>
        <taxon>Micromonosporaceae</taxon>
        <taxon>Actinoplanes</taxon>
    </lineage>
</organism>